<evidence type="ECO:0000256" key="2">
    <source>
        <dbReference type="ARBA" id="ARBA00022723"/>
    </source>
</evidence>
<feature type="region of interest" description="Disordered" evidence="9">
    <location>
        <begin position="300"/>
        <end position="330"/>
    </location>
</feature>
<dbReference type="AlphaFoldDB" id="A0ABD0YDS5"/>
<dbReference type="FunFam" id="3.30.160.60:FF:000446">
    <property type="entry name" value="Zinc finger protein"/>
    <property type="match status" value="2"/>
</dbReference>
<feature type="domain" description="C2H2-type" evidence="10">
    <location>
        <begin position="152"/>
        <end position="179"/>
    </location>
</feature>
<accession>A0ABD0YDS5</accession>
<keyword evidence="4 8" id="KW-0863">Zinc-finger</keyword>
<evidence type="ECO:0000256" key="6">
    <source>
        <dbReference type="ARBA" id="ARBA00023125"/>
    </source>
</evidence>
<name>A0ABD0YDS5_9HEMI</name>
<dbReference type="GO" id="GO:0005634">
    <property type="term" value="C:nucleus"/>
    <property type="evidence" value="ECO:0007669"/>
    <property type="project" value="UniProtKB-SubCell"/>
</dbReference>
<feature type="region of interest" description="Disordered" evidence="9">
    <location>
        <begin position="251"/>
        <end position="274"/>
    </location>
</feature>
<dbReference type="PANTHER" id="PTHR24392:SF31">
    <property type="entry name" value="C2H2-TYPE DOMAIN-CONTAINING PROTEIN"/>
    <property type="match status" value="1"/>
</dbReference>
<dbReference type="InterPro" id="IPR036236">
    <property type="entry name" value="Znf_C2H2_sf"/>
</dbReference>
<evidence type="ECO:0000259" key="10">
    <source>
        <dbReference type="PROSITE" id="PS50157"/>
    </source>
</evidence>
<dbReference type="FunFam" id="3.30.160.60:FF:001309">
    <property type="entry name" value="Uncharacterized protein"/>
    <property type="match status" value="1"/>
</dbReference>
<evidence type="ECO:0000256" key="3">
    <source>
        <dbReference type="ARBA" id="ARBA00022737"/>
    </source>
</evidence>
<evidence type="ECO:0000256" key="4">
    <source>
        <dbReference type="ARBA" id="ARBA00022771"/>
    </source>
</evidence>
<gene>
    <name evidence="11" type="ORF">AAG570_007220</name>
</gene>
<comment type="caution">
    <text evidence="11">The sequence shown here is derived from an EMBL/GenBank/DDBJ whole genome shotgun (WGS) entry which is preliminary data.</text>
</comment>
<feature type="domain" description="C2H2-type" evidence="10">
    <location>
        <begin position="180"/>
        <end position="207"/>
    </location>
</feature>
<dbReference type="Gene3D" id="3.30.160.60">
    <property type="entry name" value="Classic Zinc Finger"/>
    <property type="match status" value="4"/>
</dbReference>
<organism evidence="11 12">
    <name type="scientific">Ranatra chinensis</name>
    <dbReference type="NCBI Taxonomy" id="642074"/>
    <lineage>
        <taxon>Eukaryota</taxon>
        <taxon>Metazoa</taxon>
        <taxon>Ecdysozoa</taxon>
        <taxon>Arthropoda</taxon>
        <taxon>Hexapoda</taxon>
        <taxon>Insecta</taxon>
        <taxon>Pterygota</taxon>
        <taxon>Neoptera</taxon>
        <taxon>Paraneoptera</taxon>
        <taxon>Hemiptera</taxon>
        <taxon>Heteroptera</taxon>
        <taxon>Panheteroptera</taxon>
        <taxon>Nepomorpha</taxon>
        <taxon>Nepidae</taxon>
        <taxon>Ranatrinae</taxon>
        <taxon>Ranatra</taxon>
    </lineage>
</organism>
<evidence type="ECO:0000256" key="1">
    <source>
        <dbReference type="ARBA" id="ARBA00004123"/>
    </source>
</evidence>
<evidence type="ECO:0000256" key="5">
    <source>
        <dbReference type="ARBA" id="ARBA00022833"/>
    </source>
</evidence>
<keyword evidence="2" id="KW-0479">Metal-binding</keyword>
<evidence type="ECO:0000313" key="12">
    <source>
        <dbReference type="Proteomes" id="UP001558652"/>
    </source>
</evidence>
<dbReference type="GO" id="GO:0008270">
    <property type="term" value="F:zinc ion binding"/>
    <property type="evidence" value="ECO:0007669"/>
    <property type="project" value="UniProtKB-KW"/>
</dbReference>
<evidence type="ECO:0000256" key="9">
    <source>
        <dbReference type="SAM" id="MobiDB-lite"/>
    </source>
</evidence>
<evidence type="ECO:0000256" key="7">
    <source>
        <dbReference type="ARBA" id="ARBA00023242"/>
    </source>
</evidence>
<evidence type="ECO:0000256" key="8">
    <source>
        <dbReference type="PROSITE-ProRule" id="PRU00042"/>
    </source>
</evidence>
<dbReference type="SMART" id="SM00355">
    <property type="entry name" value="ZnF_C2H2"/>
    <property type="match status" value="6"/>
</dbReference>
<evidence type="ECO:0000313" key="11">
    <source>
        <dbReference type="EMBL" id="KAL1115189.1"/>
    </source>
</evidence>
<keyword evidence="6" id="KW-0238">DNA-binding</keyword>
<proteinExistence type="predicted"/>
<dbReference type="GO" id="GO:0003677">
    <property type="term" value="F:DNA binding"/>
    <property type="evidence" value="ECO:0007669"/>
    <property type="project" value="UniProtKB-KW"/>
</dbReference>
<sequence>MATRRNRFGLKNSERETTSHGHAAVIPIRCFCLSFFEPANFVSVGQIMESISKLKSEETEAEIKEDCGNLSVRDDKSRVLSSVISNGSNVAPGEDTCLDEDFASGDELPCSDGQGGDTEAVGETFGCDVCDYRASGIARLTRHKWVHREKLLQCDQCDYKTNRTSNLKLHKMRHSGEKPFMCDQCDYRATDRGTFKKHQMRHTKEKPFACDQCDYRAIGLSQLKRHKYRHGGEKPFVCDRCDYRTVGSSQLKKHKEMRHSGEKPQMRDSAVGPHRGEPLFRCDRCNYGAGSQNMLTRHKRTHTNGGAIPGVVDTSGPAQMRGSGDRLTPE</sequence>
<reference evidence="11 12" key="1">
    <citation type="submission" date="2024-07" db="EMBL/GenBank/DDBJ databases">
        <title>Chromosome-level genome assembly of the water stick insect Ranatra chinensis (Heteroptera: Nepidae).</title>
        <authorList>
            <person name="Liu X."/>
        </authorList>
    </citation>
    <scope>NUCLEOTIDE SEQUENCE [LARGE SCALE GENOMIC DNA]</scope>
    <source>
        <strain evidence="11">Cailab_2021Rc</strain>
        <tissue evidence="11">Muscle</tissue>
    </source>
</reference>
<feature type="domain" description="C2H2-type" evidence="10">
    <location>
        <begin position="236"/>
        <end position="264"/>
    </location>
</feature>
<dbReference type="SUPFAM" id="SSF57667">
    <property type="entry name" value="beta-beta-alpha zinc fingers"/>
    <property type="match status" value="3"/>
</dbReference>
<protein>
    <recommendedName>
        <fullName evidence="10">C2H2-type domain-containing protein</fullName>
    </recommendedName>
</protein>
<keyword evidence="5" id="KW-0862">Zinc</keyword>
<comment type="subcellular location">
    <subcellularLocation>
        <location evidence="1">Nucleus</location>
    </subcellularLocation>
</comment>
<keyword evidence="7" id="KW-0539">Nucleus</keyword>
<feature type="domain" description="C2H2-type" evidence="10">
    <location>
        <begin position="280"/>
        <end position="307"/>
    </location>
</feature>
<dbReference type="PROSITE" id="PS50157">
    <property type="entry name" value="ZINC_FINGER_C2H2_2"/>
    <property type="match status" value="5"/>
</dbReference>
<dbReference type="PANTHER" id="PTHR24392">
    <property type="entry name" value="ZINC FINGER PROTEIN"/>
    <property type="match status" value="1"/>
</dbReference>
<dbReference type="EMBL" id="JBFDAA010000020">
    <property type="protein sequence ID" value="KAL1115189.1"/>
    <property type="molecule type" value="Genomic_DNA"/>
</dbReference>
<keyword evidence="3" id="KW-0677">Repeat</keyword>
<feature type="domain" description="C2H2-type" evidence="10">
    <location>
        <begin position="208"/>
        <end position="235"/>
    </location>
</feature>
<dbReference type="Proteomes" id="UP001558652">
    <property type="component" value="Unassembled WGS sequence"/>
</dbReference>
<keyword evidence="12" id="KW-1185">Reference proteome</keyword>
<dbReference type="InterPro" id="IPR013087">
    <property type="entry name" value="Znf_C2H2_type"/>
</dbReference>